<organism evidence="1">
    <name type="scientific">freshwater metagenome</name>
    <dbReference type="NCBI Taxonomy" id="449393"/>
    <lineage>
        <taxon>unclassified sequences</taxon>
        <taxon>metagenomes</taxon>
        <taxon>ecological metagenomes</taxon>
    </lineage>
</organism>
<name>A0A6J7CBM7_9ZZZZ</name>
<sequence>MSFSTPPGTMIPFPIANNATSMAGVSPWLLLYTRLPMIVVSRSG</sequence>
<gene>
    <name evidence="1" type="ORF">UFOPK3267_03164</name>
</gene>
<proteinExistence type="predicted"/>
<dbReference type="EMBL" id="CAFBIY010000298">
    <property type="protein sequence ID" value="CAB4853629.1"/>
    <property type="molecule type" value="Genomic_DNA"/>
</dbReference>
<dbReference type="AlphaFoldDB" id="A0A6J7CBM7"/>
<reference evidence="1" key="1">
    <citation type="submission" date="2020-05" db="EMBL/GenBank/DDBJ databases">
        <authorList>
            <person name="Chiriac C."/>
            <person name="Salcher M."/>
            <person name="Ghai R."/>
            <person name="Kavagutti S V."/>
        </authorList>
    </citation>
    <scope>NUCLEOTIDE SEQUENCE</scope>
</reference>
<protein>
    <submittedName>
        <fullName evidence="1">Unannotated protein</fullName>
    </submittedName>
</protein>
<accession>A0A6J7CBM7</accession>
<evidence type="ECO:0000313" key="1">
    <source>
        <dbReference type="EMBL" id="CAB4853629.1"/>
    </source>
</evidence>